<dbReference type="InterPro" id="IPR059141">
    <property type="entry name" value="Beta-prop_Nup120_160"/>
</dbReference>
<dbReference type="EMBL" id="CAXKWB010003210">
    <property type="protein sequence ID" value="CAL4068545.1"/>
    <property type="molecule type" value="Genomic_DNA"/>
</dbReference>
<comment type="caution">
    <text evidence="2">The sequence shown here is derived from an EMBL/GenBank/DDBJ whole genome shotgun (WGS) entry which is preliminary data.</text>
</comment>
<dbReference type="Proteomes" id="UP001497623">
    <property type="component" value="Unassembled WGS sequence"/>
</dbReference>
<sequence>MQQIYLLKSRFADTPILEGLSIHETNHHVIILLATVSSVHRIRLPHPQSYVSRASSIFSDLTFQTLKDHHNLHLLNNSVSGNVGGSGEGLPHTAGTHLVSSSNESSASGCGDAIFILGLAGGALMVVRMTDLPYSVHTHAIKNASLMNRLFTGFVPGMFR</sequence>
<dbReference type="AlphaFoldDB" id="A0AAV2Q1Q0"/>
<evidence type="ECO:0000313" key="3">
    <source>
        <dbReference type="Proteomes" id="UP001497623"/>
    </source>
</evidence>
<reference evidence="2 3" key="1">
    <citation type="submission" date="2024-05" db="EMBL/GenBank/DDBJ databases">
        <authorList>
            <person name="Wallberg A."/>
        </authorList>
    </citation>
    <scope>NUCLEOTIDE SEQUENCE [LARGE SCALE GENOMIC DNA]</scope>
</reference>
<organism evidence="2 3">
    <name type="scientific">Meganyctiphanes norvegica</name>
    <name type="common">Northern krill</name>
    <name type="synonym">Thysanopoda norvegica</name>
    <dbReference type="NCBI Taxonomy" id="48144"/>
    <lineage>
        <taxon>Eukaryota</taxon>
        <taxon>Metazoa</taxon>
        <taxon>Ecdysozoa</taxon>
        <taxon>Arthropoda</taxon>
        <taxon>Crustacea</taxon>
        <taxon>Multicrustacea</taxon>
        <taxon>Malacostraca</taxon>
        <taxon>Eumalacostraca</taxon>
        <taxon>Eucarida</taxon>
        <taxon>Euphausiacea</taxon>
        <taxon>Euphausiidae</taxon>
        <taxon>Meganyctiphanes</taxon>
    </lineage>
</organism>
<feature type="domain" description="Nucleoporin Nup120/160 beta-propeller" evidence="1">
    <location>
        <begin position="7"/>
        <end position="156"/>
    </location>
</feature>
<gene>
    <name evidence="2" type="ORF">MNOR_LOCUS7347</name>
</gene>
<evidence type="ECO:0000313" key="2">
    <source>
        <dbReference type="EMBL" id="CAL4068545.1"/>
    </source>
</evidence>
<evidence type="ECO:0000259" key="1">
    <source>
        <dbReference type="Pfam" id="PF11715"/>
    </source>
</evidence>
<accession>A0AAV2Q1Q0</accession>
<name>A0AAV2Q1Q0_MEGNR</name>
<protein>
    <recommendedName>
        <fullName evidence="1">Nucleoporin Nup120/160 beta-propeller domain-containing protein</fullName>
    </recommendedName>
</protein>
<dbReference type="Pfam" id="PF11715">
    <property type="entry name" value="Beta-prop_Nup120_160"/>
    <property type="match status" value="1"/>
</dbReference>
<proteinExistence type="predicted"/>
<keyword evidence="3" id="KW-1185">Reference proteome</keyword>